<accession>A0AA36CXP4</accession>
<evidence type="ECO:0000313" key="3">
    <source>
        <dbReference type="EMBL" id="CAJ0575802.1"/>
    </source>
</evidence>
<sequence length="582" mass="64770">MTILYLLLLFGYGGTVPLTKTRSLLKREIVENSVDGHVHHRYKDVTIPSPWSSKSQLSGETLNQKIRRNKLLMSLPMFQIESVPTERPIFTKINDDKKPMLFPASLKRPKYVVTDDNFDRLYQKMNSSVEVSTAGDPEIELDIGKAPTSKELRVFRKTGVDIRKSPTGRGLADPAVPDAAKEDFSTEDKLSHSLDDQYPDENEDMPFSVTESVVNMLEFAAAETTTISSELPTTIQGLDSSPPAPPSDNEAVMGMGRYGDSELPTTVDSFESTTVPTTSHEYQYAIKGDDATDAAPPASEYHRLEVLGHSPVSPADEPLLQPPPASPYEGIRRNPYEFEGTALLDKAFDREDNNLGLTAPIYEKEAEFTVTRDPSGRDRYIVSGTSIYRDSRVDGTVAGIYGPSYYEYRPESESHESDESGFFDGSVEKRARGEKSLPVAIPLSKDYLTMINDGQIDPSNRENYEKSNQLDADIPTIYMHRNGSKVVEERRELINGKEVSVNLTNPVLHGHDLLLDPGAIIHANLNIPRMRYKMRGAKTQILPPDEGPLSLSKAKFVGLQGSDVKKTSKELILPFYAKELFN</sequence>
<reference evidence="3" key="1">
    <citation type="submission" date="2023-06" db="EMBL/GenBank/DDBJ databases">
        <authorList>
            <person name="Delattre M."/>
        </authorList>
    </citation>
    <scope>NUCLEOTIDE SEQUENCE</scope>
    <source>
        <strain evidence="3">AF72</strain>
    </source>
</reference>
<feature type="region of interest" description="Disordered" evidence="1">
    <location>
        <begin position="164"/>
        <end position="202"/>
    </location>
</feature>
<comment type="caution">
    <text evidence="3">The sequence shown here is derived from an EMBL/GenBank/DDBJ whole genome shotgun (WGS) entry which is preliminary data.</text>
</comment>
<protein>
    <submittedName>
        <fullName evidence="3">Uncharacterized protein</fullName>
    </submittedName>
</protein>
<dbReference type="EMBL" id="CATQJA010002641">
    <property type="protein sequence ID" value="CAJ0575802.1"/>
    <property type="molecule type" value="Genomic_DNA"/>
</dbReference>
<organism evidence="3 4">
    <name type="scientific">Mesorhabditis spiculigera</name>
    <dbReference type="NCBI Taxonomy" id="96644"/>
    <lineage>
        <taxon>Eukaryota</taxon>
        <taxon>Metazoa</taxon>
        <taxon>Ecdysozoa</taxon>
        <taxon>Nematoda</taxon>
        <taxon>Chromadorea</taxon>
        <taxon>Rhabditida</taxon>
        <taxon>Rhabditina</taxon>
        <taxon>Rhabditomorpha</taxon>
        <taxon>Rhabditoidea</taxon>
        <taxon>Rhabditidae</taxon>
        <taxon>Mesorhabditinae</taxon>
        <taxon>Mesorhabditis</taxon>
    </lineage>
</organism>
<dbReference type="AlphaFoldDB" id="A0AA36CXP4"/>
<keyword evidence="2" id="KW-0732">Signal</keyword>
<name>A0AA36CXP4_9BILA</name>
<evidence type="ECO:0000313" key="4">
    <source>
        <dbReference type="Proteomes" id="UP001177023"/>
    </source>
</evidence>
<feature type="signal peptide" evidence="2">
    <location>
        <begin position="1"/>
        <end position="15"/>
    </location>
</feature>
<keyword evidence="4" id="KW-1185">Reference proteome</keyword>
<feature type="chain" id="PRO_5041395726" evidence="2">
    <location>
        <begin position="16"/>
        <end position="582"/>
    </location>
</feature>
<feature type="compositionally biased region" description="Basic and acidic residues" evidence="1">
    <location>
        <begin position="179"/>
        <end position="195"/>
    </location>
</feature>
<feature type="non-terminal residue" evidence="3">
    <location>
        <position position="1"/>
    </location>
</feature>
<gene>
    <name evidence="3" type="ORF">MSPICULIGERA_LOCUS14106</name>
</gene>
<evidence type="ECO:0000256" key="2">
    <source>
        <dbReference type="SAM" id="SignalP"/>
    </source>
</evidence>
<feature type="region of interest" description="Disordered" evidence="1">
    <location>
        <begin position="309"/>
        <end position="332"/>
    </location>
</feature>
<evidence type="ECO:0000256" key="1">
    <source>
        <dbReference type="SAM" id="MobiDB-lite"/>
    </source>
</evidence>
<dbReference type="Proteomes" id="UP001177023">
    <property type="component" value="Unassembled WGS sequence"/>
</dbReference>
<proteinExistence type="predicted"/>